<dbReference type="EMBL" id="STGV01000002">
    <property type="protein sequence ID" value="THV23974.1"/>
    <property type="molecule type" value="Genomic_DNA"/>
</dbReference>
<dbReference type="Pfam" id="PF13493">
    <property type="entry name" value="DUF4118"/>
    <property type="match status" value="1"/>
</dbReference>
<organism evidence="15 16">
    <name type="scientific">Peteryoungia ipomoeae</name>
    <dbReference type="NCBI Taxonomy" id="1210932"/>
    <lineage>
        <taxon>Bacteria</taxon>
        <taxon>Pseudomonadati</taxon>
        <taxon>Pseudomonadota</taxon>
        <taxon>Alphaproteobacteria</taxon>
        <taxon>Hyphomicrobiales</taxon>
        <taxon>Rhizobiaceae</taxon>
        <taxon>Peteryoungia</taxon>
    </lineage>
</organism>
<dbReference type="PANTHER" id="PTHR41523:SF8">
    <property type="entry name" value="ETHYLENE RESPONSE SENSOR PROTEIN"/>
    <property type="match status" value="1"/>
</dbReference>
<dbReference type="InterPro" id="IPR025201">
    <property type="entry name" value="KdpD_TM"/>
</dbReference>
<evidence type="ECO:0000256" key="2">
    <source>
        <dbReference type="ARBA" id="ARBA00004141"/>
    </source>
</evidence>
<keyword evidence="12 13" id="KW-0472">Membrane</keyword>
<dbReference type="GO" id="GO:0004673">
    <property type="term" value="F:protein histidine kinase activity"/>
    <property type="evidence" value="ECO:0007669"/>
    <property type="project" value="UniProtKB-EC"/>
</dbReference>
<keyword evidence="11" id="KW-0902">Two-component regulatory system</keyword>
<evidence type="ECO:0000256" key="3">
    <source>
        <dbReference type="ARBA" id="ARBA00012438"/>
    </source>
</evidence>
<protein>
    <recommendedName>
        <fullName evidence="3">histidine kinase</fullName>
        <ecNumber evidence="3">2.7.13.3</ecNumber>
    </recommendedName>
</protein>
<evidence type="ECO:0000256" key="12">
    <source>
        <dbReference type="ARBA" id="ARBA00023136"/>
    </source>
</evidence>
<sequence length="344" mass="36857">MRSLIGSLPAFASIQNRLSPFGHVATYVGSLLVFVIAYAVRAWFDPVLPQGFPFLTFFPAVILCGFAFGTRQGLLVAALSGVTAWYCFISPGRFDLSAGTLLAMGLYIFVVTTDLLLIHLVIRAYRTETSARREIERLADQQEVMAKELDHRLKNTFATINAIISLSLKNASSAPELADRLRDRLGALGRSNLLLRGAGDGARASLEEIAGQALEPFSIVGTQRLNMEGPRVPIDGQTLVVLSLILHELGMNAAKYGALSVAGGHISLTWRVATTGPDKQKRLEITWRETGGPAPAVTTPASGGFGSILVQRVVTSIQGEAELSFPETGALATLTLPLAEQPLS</sequence>
<evidence type="ECO:0000256" key="10">
    <source>
        <dbReference type="ARBA" id="ARBA00022989"/>
    </source>
</evidence>
<keyword evidence="4" id="KW-0597">Phosphoprotein</keyword>
<evidence type="ECO:0000313" key="16">
    <source>
        <dbReference type="Proteomes" id="UP000308828"/>
    </source>
</evidence>
<evidence type="ECO:0000256" key="5">
    <source>
        <dbReference type="ARBA" id="ARBA00022679"/>
    </source>
</evidence>
<name>A0A4S8P7N9_9HYPH</name>
<keyword evidence="8" id="KW-0418">Kinase</keyword>
<feature type="transmembrane region" description="Helical" evidence="13">
    <location>
        <begin position="50"/>
        <end position="68"/>
    </location>
</feature>
<dbReference type="AlphaFoldDB" id="A0A4S8P7N9"/>
<evidence type="ECO:0000256" key="4">
    <source>
        <dbReference type="ARBA" id="ARBA00022553"/>
    </source>
</evidence>
<dbReference type="RefSeq" id="WP_136598067.1">
    <property type="nucleotide sequence ID" value="NZ_STGV01000002.1"/>
</dbReference>
<comment type="subcellular location">
    <subcellularLocation>
        <location evidence="2">Membrane</location>
        <topology evidence="2">Multi-pass membrane protein</topology>
    </subcellularLocation>
</comment>
<dbReference type="PANTHER" id="PTHR41523">
    <property type="entry name" value="TWO-COMPONENT SYSTEM SENSOR PROTEIN"/>
    <property type="match status" value="1"/>
</dbReference>
<evidence type="ECO:0000256" key="13">
    <source>
        <dbReference type="SAM" id="Phobius"/>
    </source>
</evidence>
<evidence type="ECO:0000256" key="9">
    <source>
        <dbReference type="ARBA" id="ARBA00022840"/>
    </source>
</evidence>
<evidence type="ECO:0000256" key="11">
    <source>
        <dbReference type="ARBA" id="ARBA00023012"/>
    </source>
</evidence>
<dbReference type="InterPro" id="IPR038318">
    <property type="entry name" value="KdpD_sf"/>
</dbReference>
<dbReference type="InterPro" id="IPR011102">
    <property type="entry name" value="Sig_transdc_His_kinase_HWE"/>
</dbReference>
<comment type="catalytic activity">
    <reaction evidence="1">
        <text>ATP + protein L-histidine = ADP + protein N-phospho-L-histidine.</text>
        <dbReference type="EC" id="2.7.13.3"/>
    </reaction>
</comment>
<dbReference type="Gene3D" id="1.20.120.620">
    <property type="entry name" value="Backbone structure of the membrane domain of e. Coli histidine kinase receptor kdpd"/>
    <property type="match status" value="1"/>
</dbReference>
<accession>A0A4S8P7N9</accession>
<dbReference type="GO" id="GO:0000160">
    <property type="term" value="P:phosphorelay signal transduction system"/>
    <property type="evidence" value="ECO:0007669"/>
    <property type="project" value="UniProtKB-KW"/>
</dbReference>
<evidence type="ECO:0000256" key="8">
    <source>
        <dbReference type="ARBA" id="ARBA00022777"/>
    </source>
</evidence>
<dbReference type="InterPro" id="IPR036890">
    <property type="entry name" value="HATPase_C_sf"/>
</dbReference>
<comment type="caution">
    <text evidence="15">The sequence shown here is derived from an EMBL/GenBank/DDBJ whole genome shotgun (WGS) entry which is preliminary data.</text>
</comment>
<dbReference type="GO" id="GO:0016020">
    <property type="term" value="C:membrane"/>
    <property type="evidence" value="ECO:0007669"/>
    <property type="project" value="UniProtKB-SubCell"/>
</dbReference>
<proteinExistence type="predicted"/>
<dbReference type="SMART" id="SM00911">
    <property type="entry name" value="HWE_HK"/>
    <property type="match status" value="1"/>
</dbReference>
<evidence type="ECO:0000256" key="6">
    <source>
        <dbReference type="ARBA" id="ARBA00022692"/>
    </source>
</evidence>
<keyword evidence="10 13" id="KW-1133">Transmembrane helix</keyword>
<keyword evidence="5" id="KW-0808">Transferase</keyword>
<dbReference type="EC" id="2.7.13.3" evidence="3"/>
<feature type="transmembrane region" description="Helical" evidence="13">
    <location>
        <begin position="100"/>
        <end position="122"/>
    </location>
</feature>
<feature type="domain" description="Signal transduction histidine kinase HWE region" evidence="14">
    <location>
        <begin position="148"/>
        <end position="231"/>
    </location>
</feature>
<gene>
    <name evidence="15" type="ORF">FAA97_08320</name>
</gene>
<dbReference type="Proteomes" id="UP000308828">
    <property type="component" value="Unassembled WGS sequence"/>
</dbReference>
<keyword evidence="16" id="KW-1185">Reference proteome</keyword>
<dbReference type="Gene3D" id="3.30.565.10">
    <property type="entry name" value="Histidine kinase-like ATPase, C-terminal domain"/>
    <property type="match status" value="1"/>
</dbReference>
<keyword evidence="7" id="KW-0547">Nucleotide-binding</keyword>
<feature type="transmembrane region" description="Helical" evidence="13">
    <location>
        <begin position="75"/>
        <end position="94"/>
    </location>
</feature>
<feature type="transmembrane region" description="Helical" evidence="13">
    <location>
        <begin position="21"/>
        <end position="44"/>
    </location>
</feature>
<dbReference type="OrthoDB" id="341208at2"/>
<keyword evidence="9" id="KW-0067">ATP-binding</keyword>
<dbReference type="GO" id="GO:0005524">
    <property type="term" value="F:ATP binding"/>
    <property type="evidence" value="ECO:0007669"/>
    <property type="project" value="UniProtKB-KW"/>
</dbReference>
<dbReference type="Pfam" id="PF07536">
    <property type="entry name" value="HWE_HK"/>
    <property type="match status" value="1"/>
</dbReference>
<keyword evidence="6 13" id="KW-0812">Transmembrane</keyword>
<reference evidence="15 16" key="1">
    <citation type="submission" date="2019-04" db="EMBL/GenBank/DDBJ databases">
        <title>Genome sequence of strain shin9-1.</title>
        <authorList>
            <person name="Gao J."/>
            <person name="Sun J."/>
        </authorList>
    </citation>
    <scope>NUCLEOTIDE SEQUENCE [LARGE SCALE GENOMIC DNA]</scope>
    <source>
        <strain evidence="16">shin9-1</strain>
    </source>
</reference>
<evidence type="ECO:0000256" key="7">
    <source>
        <dbReference type="ARBA" id="ARBA00022741"/>
    </source>
</evidence>
<evidence type="ECO:0000259" key="14">
    <source>
        <dbReference type="SMART" id="SM00911"/>
    </source>
</evidence>
<evidence type="ECO:0000256" key="1">
    <source>
        <dbReference type="ARBA" id="ARBA00000085"/>
    </source>
</evidence>
<evidence type="ECO:0000313" key="15">
    <source>
        <dbReference type="EMBL" id="THV23974.1"/>
    </source>
</evidence>
<dbReference type="SUPFAM" id="SSF55874">
    <property type="entry name" value="ATPase domain of HSP90 chaperone/DNA topoisomerase II/histidine kinase"/>
    <property type="match status" value="1"/>
</dbReference>